<feature type="region of interest" description="Disordered" evidence="3">
    <location>
        <begin position="1"/>
        <end position="95"/>
    </location>
</feature>
<keyword evidence="4" id="KW-1133">Transmembrane helix</keyword>
<evidence type="ECO:0000256" key="4">
    <source>
        <dbReference type="SAM" id="Phobius"/>
    </source>
</evidence>
<feature type="transmembrane region" description="Helical" evidence="4">
    <location>
        <begin position="114"/>
        <end position="134"/>
    </location>
</feature>
<evidence type="ECO:0000313" key="5">
    <source>
        <dbReference type="EMBL" id="KAF5346418.1"/>
    </source>
</evidence>
<evidence type="ECO:0000256" key="2">
    <source>
        <dbReference type="ARBA" id="ARBA00006727"/>
    </source>
</evidence>
<feature type="transmembrane region" description="Helical" evidence="4">
    <location>
        <begin position="182"/>
        <end position="200"/>
    </location>
</feature>
<dbReference type="Proteomes" id="UP000559256">
    <property type="component" value="Unassembled WGS sequence"/>
</dbReference>
<name>A0A8H5CST6_9AGAR</name>
<feature type="compositionally biased region" description="Low complexity" evidence="3">
    <location>
        <begin position="42"/>
        <end position="53"/>
    </location>
</feature>
<evidence type="ECO:0000256" key="3">
    <source>
        <dbReference type="SAM" id="MobiDB-lite"/>
    </source>
</evidence>
<dbReference type="GO" id="GO:0016020">
    <property type="term" value="C:membrane"/>
    <property type="evidence" value="ECO:0007669"/>
    <property type="project" value="UniProtKB-SubCell"/>
</dbReference>
<gene>
    <name evidence="5" type="ORF">D9758_012747</name>
</gene>
<dbReference type="Gene3D" id="1.20.1250.20">
    <property type="entry name" value="MFS general substrate transporter like domains"/>
    <property type="match status" value="1"/>
</dbReference>
<sequence length="369" mass="40105">MDNLPAEAMHANPPDPSPSHHHCSLSCPETSGSGRSTNGPGASSALDSTASTLHEGNDLDVEKIEEAEGEKVTAAASDCATTGKEATELNAGGGSASTSNEVELMHYPDGGLRAWLVVLGCFMYGSSCMGWGLVWGVLQDYYHTDMFPESKLSVLSTIGGLMNFTMTAGSYFFWWNGRPIKMISIGCFLMYACLLASAFSTKVYHVFLFQGGLLGLGQGIALPLYVSLPSQWFDKRRGLATGIAVSGTGIGAGIESLIVRPMLVNLGLRRTMIIYSSMHALVWTIAWFLIKERIPRGRRANTNQTKKRWLPKKVTGSFYSVALSMFFGIFGYLSPYYFSSTYTRQMAPNIDPSSLLISIPLVLMTFCRA</sequence>
<dbReference type="AlphaFoldDB" id="A0A8H5CST6"/>
<keyword evidence="4" id="KW-0812">Transmembrane</keyword>
<proteinExistence type="inferred from homology"/>
<feature type="compositionally biased region" description="Basic and acidic residues" evidence="3">
    <location>
        <begin position="55"/>
        <end position="71"/>
    </location>
</feature>
<protein>
    <submittedName>
        <fullName evidence="5">Uncharacterized protein</fullName>
    </submittedName>
</protein>
<feature type="transmembrane region" description="Helical" evidence="4">
    <location>
        <begin position="154"/>
        <end position="175"/>
    </location>
</feature>
<comment type="caution">
    <text evidence="5">The sequence shown here is derived from an EMBL/GenBank/DDBJ whole genome shotgun (WGS) entry which is preliminary data.</text>
</comment>
<dbReference type="InterPro" id="IPR050327">
    <property type="entry name" value="Proton-linked_MCT"/>
</dbReference>
<dbReference type="InterPro" id="IPR036259">
    <property type="entry name" value="MFS_trans_sf"/>
</dbReference>
<feature type="compositionally biased region" description="Polar residues" evidence="3">
    <location>
        <begin position="29"/>
        <end position="41"/>
    </location>
</feature>
<evidence type="ECO:0000256" key="1">
    <source>
        <dbReference type="ARBA" id="ARBA00004141"/>
    </source>
</evidence>
<dbReference type="InterPro" id="IPR011701">
    <property type="entry name" value="MFS"/>
</dbReference>
<dbReference type="GO" id="GO:0022857">
    <property type="term" value="F:transmembrane transporter activity"/>
    <property type="evidence" value="ECO:0007669"/>
    <property type="project" value="InterPro"/>
</dbReference>
<keyword evidence="6" id="KW-1185">Reference proteome</keyword>
<evidence type="ECO:0000313" key="6">
    <source>
        <dbReference type="Proteomes" id="UP000559256"/>
    </source>
</evidence>
<dbReference type="Pfam" id="PF07690">
    <property type="entry name" value="MFS_1"/>
    <property type="match status" value="1"/>
</dbReference>
<keyword evidence="4" id="KW-0472">Membrane</keyword>
<comment type="similarity">
    <text evidence="2">Belongs to the major facilitator superfamily. Monocarboxylate porter (TC 2.A.1.13) family.</text>
</comment>
<feature type="transmembrane region" description="Helical" evidence="4">
    <location>
        <begin position="272"/>
        <end position="290"/>
    </location>
</feature>
<feature type="transmembrane region" description="Helical" evidence="4">
    <location>
        <begin position="238"/>
        <end position="260"/>
    </location>
</feature>
<dbReference type="PANTHER" id="PTHR11360:SF284">
    <property type="entry name" value="EG:103B4.3 PROTEIN-RELATED"/>
    <property type="match status" value="1"/>
</dbReference>
<dbReference type="SUPFAM" id="SSF103473">
    <property type="entry name" value="MFS general substrate transporter"/>
    <property type="match status" value="1"/>
</dbReference>
<comment type="subcellular location">
    <subcellularLocation>
        <location evidence="1">Membrane</location>
        <topology evidence="1">Multi-pass membrane protein</topology>
    </subcellularLocation>
</comment>
<accession>A0A8H5CST6</accession>
<dbReference type="OrthoDB" id="2213137at2759"/>
<dbReference type="EMBL" id="JAACJM010000102">
    <property type="protein sequence ID" value="KAF5346418.1"/>
    <property type="molecule type" value="Genomic_DNA"/>
</dbReference>
<reference evidence="5 6" key="1">
    <citation type="journal article" date="2020" name="ISME J.">
        <title>Uncovering the hidden diversity of litter-decomposition mechanisms in mushroom-forming fungi.</title>
        <authorList>
            <person name="Floudas D."/>
            <person name="Bentzer J."/>
            <person name="Ahren D."/>
            <person name="Johansson T."/>
            <person name="Persson P."/>
            <person name="Tunlid A."/>
        </authorList>
    </citation>
    <scope>NUCLEOTIDE SEQUENCE [LARGE SCALE GENOMIC DNA]</scope>
    <source>
        <strain evidence="5 6">CBS 291.85</strain>
    </source>
</reference>
<feature type="transmembrane region" description="Helical" evidence="4">
    <location>
        <begin position="316"/>
        <end position="338"/>
    </location>
</feature>
<dbReference type="PANTHER" id="PTHR11360">
    <property type="entry name" value="MONOCARBOXYLATE TRANSPORTER"/>
    <property type="match status" value="1"/>
</dbReference>
<organism evidence="5 6">
    <name type="scientific">Tetrapyrgos nigripes</name>
    <dbReference type="NCBI Taxonomy" id="182062"/>
    <lineage>
        <taxon>Eukaryota</taxon>
        <taxon>Fungi</taxon>
        <taxon>Dikarya</taxon>
        <taxon>Basidiomycota</taxon>
        <taxon>Agaricomycotina</taxon>
        <taxon>Agaricomycetes</taxon>
        <taxon>Agaricomycetidae</taxon>
        <taxon>Agaricales</taxon>
        <taxon>Marasmiineae</taxon>
        <taxon>Marasmiaceae</taxon>
        <taxon>Tetrapyrgos</taxon>
    </lineage>
</organism>
<feature type="transmembrane region" description="Helical" evidence="4">
    <location>
        <begin position="206"/>
        <end position="226"/>
    </location>
</feature>